<reference evidence="5 6" key="1">
    <citation type="submission" date="2019-03" db="EMBL/GenBank/DDBJ databases">
        <title>Genomic Encyclopedia of Type Strains, Phase IV (KMG-IV): sequencing the most valuable type-strain genomes for metagenomic binning, comparative biology and taxonomic classification.</title>
        <authorList>
            <person name="Goeker M."/>
        </authorList>
    </citation>
    <scope>NUCLEOTIDE SEQUENCE [LARGE SCALE GENOMIC DNA]</scope>
    <source>
        <strain evidence="5 6">JA181</strain>
    </source>
</reference>
<comment type="caution">
    <text evidence="5">The sequence shown here is derived from an EMBL/GenBank/DDBJ whole genome shotgun (WGS) entry which is preliminary data.</text>
</comment>
<sequence length="413" mass="44649">MRGERMAVAPGGWSCLFDLCLRWRGVLCALLTAAATLPAAAQEVRTAVLRIEYPSLLPLSRIDLPVPDLGLAGAQLATQDNTTTGGFLGQSYDTVALSVPPEDAQEAFRGGLDRGIRLFVVMARTPELLALADAAPPDALLFNATDGDRALRSEECRANLLHVAPSDAMRADALTQFLVWKKWTDWALIEGSNPADRALAEAYRASAAKFGAEIVAERVFEDTGGSRVSDSGHVLVQRQLPVFTQDLPAHDVVLAADATDYFAGYLPYNLWSPAPVAGSAGLRPLTWAPTHESWGATQMQSRFEKLAGRPMREEDYQTWLALRVIGEAVTRTGSADPGKIRAYALGDDFALAAFKGQPVSFRPWNGQLRQPILLATGRMTVSVSPQEGFLHQVTSLDTLGLDRPESACTAFDQ</sequence>
<dbReference type="CDD" id="cd06268">
    <property type="entry name" value="PBP1_ABC_transporter_LIVBP-like"/>
    <property type="match status" value="1"/>
</dbReference>
<keyword evidence="3" id="KW-0813">Transport</keyword>
<proteinExistence type="inferred from homology"/>
<dbReference type="Proteomes" id="UP000295484">
    <property type="component" value="Unassembled WGS sequence"/>
</dbReference>
<evidence type="ECO:0000256" key="1">
    <source>
        <dbReference type="ARBA" id="ARBA00010062"/>
    </source>
</evidence>
<dbReference type="GO" id="GO:0006865">
    <property type="term" value="P:amino acid transport"/>
    <property type="evidence" value="ECO:0007669"/>
    <property type="project" value="UniProtKB-KW"/>
</dbReference>
<keyword evidence="3" id="KW-0029">Amino-acid transport</keyword>
<dbReference type="Pfam" id="PF13458">
    <property type="entry name" value="Peripla_BP_6"/>
    <property type="match status" value="1"/>
</dbReference>
<accession>A0A4R8FHQ1</accession>
<dbReference type="InterPro" id="IPR051010">
    <property type="entry name" value="BCAA_transport"/>
</dbReference>
<dbReference type="PANTHER" id="PTHR30483">
    <property type="entry name" value="LEUCINE-SPECIFIC-BINDING PROTEIN"/>
    <property type="match status" value="1"/>
</dbReference>
<dbReference type="AlphaFoldDB" id="A0A4R8FHQ1"/>
<keyword evidence="2" id="KW-0732">Signal</keyword>
<dbReference type="InterPro" id="IPR022478">
    <property type="entry name" value="ABC_transptr_sub-bd_PQQ"/>
</dbReference>
<dbReference type="Gene3D" id="3.40.50.2300">
    <property type="match status" value="3"/>
</dbReference>
<protein>
    <submittedName>
        <fullName evidence="5">ABC transporter substrate binding protein (PQQ-dependent alcohol dehydrogenase system)</fullName>
    </submittedName>
</protein>
<feature type="domain" description="Leucine-binding protein" evidence="4">
    <location>
        <begin position="71"/>
        <end position="221"/>
    </location>
</feature>
<gene>
    <name evidence="5" type="ORF">EV657_11967</name>
</gene>
<dbReference type="PANTHER" id="PTHR30483:SF6">
    <property type="entry name" value="PERIPLASMIC BINDING PROTEIN OF ABC TRANSPORTER FOR NATURAL AMINO ACIDS"/>
    <property type="match status" value="1"/>
</dbReference>
<name>A0A4R8FHQ1_9RHOB</name>
<dbReference type="InterPro" id="IPR028082">
    <property type="entry name" value="Peripla_BP_I"/>
</dbReference>
<evidence type="ECO:0000313" key="6">
    <source>
        <dbReference type="Proteomes" id="UP000295484"/>
    </source>
</evidence>
<evidence type="ECO:0000259" key="4">
    <source>
        <dbReference type="Pfam" id="PF13458"/>
    </source>
</evidence>
<evidence type="ECO:0000256" key="2">
    <source>
        <dbReference type="ARBA" id="ARBA00022729"/>
    </source>
</evidence>
<dbReference type="NCBIfam" id="TIGR03863">
    <property type="entry name" value="PQQ_ABC_bind"/>
    <property type="match status" value="1"/>
</dbReference>
<dbReference type="SUPFAM" id="SSF53822">
    <property type="entry name" value="Periplasmic binding protein-like I"/>
    <property type="match status" value="1"/>
</dbReference>
<dbReference type="InterPro" id="IPR028081">
    <property type="entry name" value="Leu-bd"/>
</dbReference>
<evidence type="ECO:0000313" key="5">
    <source>
        <dbReference type="EMBL" id="TDX25570.1"/>
    </source>
</evidence>
<dbReference type="EMBL" id="SOEB01000019">
    <property type="protein sequence ID" value="TDX25570.1"/>
    <property type="molecule type" value="Genomic_DNA"/>
</dbReference>
<evidence type="ECO:0000256" key="3">
    <source>
        <dbReference type="ARBA" id="ARBA00022970"/>
    </source>
</evidence>
<organism evidence="5 6">
    <name type="scientific">Rhodovulum visakhapatnamense</name>
    <dbReference type="NCBI Taxonomy" id="364297"/>
    <lineage>
        <taxon>Bacteria</taxon>
        <taxon>Pseudomonadati</taxon>
        <taxon>Pseudomonadota</taxon>
        <taxon>Alphaproteobacteria</taxon>
        <taxon>Rhodobacterales</taxon>
        <taxon>Paracoccaceae</taxon>
        <taxon>Rhodovulum</taxon>
    </lineage>
</organism>
<comment type="similarity">
    <text evidence="1">Belongs to the leucine-binding protein family.</text>
</comment>